<feature type="transmembrane region" description="Helical" evidence="1">
    <location>
        <begin position="58"/>
        <end position="76"/>
    </location>
</feature>
<dbReference type="AlphaFoldDB" id="A0A7T8QSX2"/>
<keyword evidence="1" id="KW-0472">Membrane</keyword>
<gene>
    <name evidence="2" type="ORF">FKW44_006484</name>
</gene>
<organism evidence="2 3">
    <name type="scientific">Caligus rogercresseyi</name>
    <name type="common">Sea louse</name>
    <dbReference type="NCBI Taxonomy" id="217165"/>
    <lineage>
        <taxon>Eukaryota</taxon>
        <taxon>Metazoa</taxon>
        <taxon>Ecdysozoa</taxon>
        <taxon>Arthropoda</taxon>
        <taxon>Crustacea</taxon>
        <taxon>Multicrustacea</taxon>
        <taxon>Hexanauplia</taxon>
        <taxon>Copepoda</taxon>
        <taxon>Siphonostomatoida</taxon>
        <taxon>Caligidae</taxon>
        <taxon>Caligus</taxon>
    </lineage>
</organism>
<evidence type="ECO:0000256" key="1">
    <source>
        <dbReference type="SAM" id="Phobius"/>
    </source>
</evidence>
<accession>A0A7T8QSX2</accession>
<keyword evidence="1" id="KW-0812">Transmembrane</keyword>
<protein>
    <submittedName>
        <fullName evidence="2">Uncharacterized protein</fullName>
    </submittedName>
</protein>
<dbReference type="Proteomes" id="UP000595437">
    <property type="component" value="Chromosome 4"/>
</dbReference>
<dbReference type="EMBL" id="CP045893">
    <property type="protein sequence ID" value="QQP53855.1"/>
    <property type="molecule type" value="Genomic_DNA"/>
</dbReference>
<keyword evidence="3" id="KW-1185">Reference proteome</keyword>
<proteinExistence type="predicted"/>
<name>A0A7T8QSX2_CALRO</name>
<evidence type="ECO:0000313" key="3">
    <source>
        <dbReference type="Proteomes" id="UP000595437"/>
    </source>
</evidence>
<reference evidence="3" key="1">
    <citation type="submission" date="2021-01" db="EMBL/GenBank/DDBJ databases">
        <title>Caligus Genome Assembly.</title>
        <authorList>
            <person name="Gallardo-Escarate C."/>
        </authorList>
    </citation>
    <scope>NUCLEOTIDE SEQUENCE [LARGE SCALE GENOMIC DNA]</scope>
</reference>
<evidence type="ECO:0000313" key="2">
    <source>
        <dbReference type="EMBL" id="QQP53855.1"/>
    </source>
</evidence>
<keyword evidence="1" id="KW-1133">Transmembrane helix</keyword>
<sequence length="77" mass="8483">MVIDEKRISAQRNGCCPCIRSSQKVVESSVKENSESLSIMSKGFRLYGKMLKFKPVKILIILITVVTTSLGAYGTIS</sequence>